<dbReference type="GO" id="GO:0004674">
    <property type="term" value="F:protein serine/threonine kinase activity"/>
    <property type="evidence" value="ECO:0007669"/>
    <property type="project" value="TreeGrafter"/>
</dbReference>
<dbReference type="PRINTS" id="PR00109">
    <property type="entry name" value="TYRKINASE"/>
</dbReference>
<evidence type="ECO:0000256" key="3">
    <source>
        <dbReference type="ARBA" id="ARBA00022777"/>
    </source>
</evidence>
<gene>
    <name evidence="6" type="ORF">F8M41_008910</name>
</gene>
<protein>
    <submittedName>
        <fullName evidence="6">Kinase-like protein</fullName>
    </submittedName>
</protein>
<dbReference type="SUPFAM" id="SSF56112">
    <property type="entry name" value="Protein kinase-like (PK-like)"/>
    <property type="match status" value="1"/>
</dbReference>
<dbReference type="AlphaFoldDB" id="A0A8H3X5H4"/>
<keyword evidence="1" id="KW-0808">Transferase</keyword>
<evidence type="ECO:0000259" key="5">
    <source>
        <dbReference type="PROSITE" id="PS50011"/>
    </source>
</evidence>
<accession>A0A8H3X5H4</accession>
<proteinExistence type="predicted"/>
<dbReference type="Pfam" id="PF07714">
    <property type="entry name" value="PK_Tyr_Ser-Thr"/>
    <property type="match status" value="1"/>
</dbReference>
<dbReference type="GO" id="GO:0005524">
    <property type="term" value="F:ATP binding"/>
    <property type="evidence" value="ECO:0007669"/>
    <property type="project" value="UniProtKB-KW"/>
</dbReference>
<keyword evidence="3 6" id="KW-0418">Kinase</keyword>
<dbReference type="PROSITE" id="PS50011">
    <property type="entry name" value="PROTEIN_KINASE_DOM"/>
    <property type="match status" value="1"/>
</dbReference>
<dbReference type="InterPro" id="IPR011009">
    <property type="entry name" value="Kinase-like_dom_sf"/>
</dbReference>
<evidence type="ECO:0000256" key="1">
    <source>
        <dbReference type="ARBA" id="ARBA00022679"/>
    </source>
</evidence>
<dbReference type="InterPro" id="IPR001245">
    <property type="entry name" value="Ser-Thr/Tyr_kinase_cat_dom"/>
</dbReference>
<keyword evidence="4" id="KW-0067">ATP-binding</keyword>
<sequence length="266" mass="30079">MIVKADTIEIVDCSKLSDIKEIGKSEELFILQNSVVKQLIKANEHPNIVKFLGIYNGTGHLMIQFANGGNLRGYLQSKAKGENFAISWAELIQIAEQIVLGLQHLHNNNIIHGNLRPENILINDNKVLIANFGFAWNLEESLRPSCIEDTLAYIEPQCYIQLEKKVDINVKSDINSLGVLLWELTSGIPPFSNIHNKLAISTCIAQNYREEVIPETPINYIKLYKKCWDTKPNKRPKLGEILSKLRQLNGETKVIMNIILNHASNL</sequence>
<evidence type="ECO:0000313" key="7">
    <source>
        <dbReference type="Proteomes" id="UP000439903"/>
    </source>
</evidence>
<evidence type="ECO:0000313" key="6">
    <source>
        <dbReference type="EMBL" id="KAF0405615.1"/>
    </source>
</evidence>
<evidence type="ECO:0000256" key="2">
    <source>
        <dbReference type="ARBA" id="ARBA00022741"/>
    </source>
</evidence>
<dbReference type="OrthoDB" id="498450at2759"/>
<dbReference type="Gene3D" id="1.10.510.10">
    <property type="entry name" value="Transferase(Phosphotransferase) domain 1"/>
    <property type="match status" value="1"/>
</dbReference>
<name>A0A8H3X5H4_GIGMA</name>
<dbReference type="PANTHER" id="PTHR44329">
    <property type="entry name" value="SERINE/THREONINE-PROTEIN KINASE TNNI3K-RELATED"/>
    <property type="match status" value="1"/>
</dbReference>
<feature type="domain" description="Protein kinase" evidence="5">
    <location>
        <begin position="1"/>
        <end position="248"/>
    </location>
</feature>
<dbReference type="Proteomes" id="UP000439903">
    <property type="component" value="Unassembled WGS sequence"/>
</dbReference>
<dbReference type="InterPro" id="IPR051681">
    <property type="entry name" value="Ser/Thr_Kinases-Pseudokinases"/>
</dbReference>
<keyword evidence="7" id="KW-1185">Reference proteome</keyword>
<keyword evidence="2" id="KW-0547">Nucleotide-binding</keyword>
<evidence type="ECO:0000256" key="4">
    <source>
        <dbReference type="ARBA" id="ARBA00022840"/>
    </source>
</evidence>
<dbReference type="PANTHER" id="PTHR44329:SF288">
    <property type="entry name" value="MITOGEN-ACTIVATED PROTEIN KINASE KINASE KINASE 20"/>
    <property type="match status" value="1"/>
</dbReference>
<reference evidence="6 7" key="1">
    <citation type="journal article" date="2019" name="Environ. Microbiol.">
        <title>At the nexus of three kingdoms: the genome of the mycorrhizal fungus Gigaspora margarita provides insights into plant, endobacterial and fungal interactions.</title>
        <authorList>
            <person name="Venice F."/>
            <person name="Ghignone S."/>
            <person name="Salvioli di Fossalunga A."/>
            <person name="Amselem J."/>
            <person name="Novero M."/>
            <person name="Xianan X."/>
            <person name="Sedzielewska Toro K."/>
            <person name="Morin E."/>
            <person name="Lipzen A."/>
            <person name="Grigoriev I.V."/>
            <person name="Henrissat B."/>
            <person name="Martin F.M."/>
            <person name="Bonfante P."/>
        </authorList>
    </citation>
    <scope>NUCLEOTIDE SEQUENCE [LARGE SCALE GENOMIC DNA]</scope>
    <source>
        <strain evidence="6 7">BEG34</strain>
    </source>
</reference>
<dbReference type="InterPro" id="IPR000719">
    <property type="entry name" value="Prot_kinase_dom"/>
</dbReference>
<dbReference type="EMBL" id="WTPW01001948">
    <property type="protein sequence ID" value="KAF0405615.1"/>
    <property type="molecule type" value="Genomic_DNA"/>
</dbReference>
<organism evidence="6 7">
    <name type="scientific">Gigaspora margarita</name>
    <dbReference type="NCBI Taxonomy" id="4874"/>
    <lineage>
        <taxon>Eukaryota</taxon>
        <taxon>Fungi</taxon>
        <taxon>Fungi incertae sedis</taxon>
        <taxon>Mucoromycota</taxon>
        <taxon>Glomeromycotina</taxon>
        <taxon>Glomeromycetes</taxon>
        <taxon>Diversisporales</taxon>
        <taxon>Gigasporaceae</taxon>
        <taxon>Gigaspora</taxon>
    </lineage>
</organism>
<comment type="caution">
    <text evidence="6">The sequence shown here is derived from an EMBL/GenBank/DDBJ whole genome shotgun (WGS) entry which is preliminary data.</text>
</comment>